<sequence>MDALTRTFFGQQPLFPEIEPPVTPQEDEAFNDLSKAQKDYIKAIGTDPLDLQVGGNHYKMLAIQPIEYITKNNLGYCEANVVKYISRWRDKGGKKDLEKAKHYIDLLIQLEKL</sequence>
<name>A0A6J5LWK4_9CAUD</name>
<dbReference type="InterPro" id="IPR021739">
    <property type="entry name" value="SaV-like"/>
</dbReference>
<organism evidence="1">
    <name type="scientific">uncultured Caudovirales phage</name>
    <dbReference type="NCBI Taxonomy" id="2100421"/>
    <lineage>
        <taxon>Viruses</taxon>
        <taxon>Duplodnaviria</taxon>
        <taxon>Heunggongvirae</taxon>
        <taxon>Uroviricota</taxon>
        <taxon>Caudoviricetes</taxon>
        <taxon>Peduoviridae</taxon>
        <taxon>Maltschvirus</taxon>
        <taxon>Maltschvirus maltsch</taxon>
    </lineage>
</organism>
<dbReference type="Pfam" id="PF11753">
    <property type="entry name" value="DUF3310"/>
    <property type="match status" value="1"/>
</dbReference>
<reference evidence="1" key="1">
    <citation type="submission" date="2020-04" db="EMBL/GenBank/DDBJ databases">
        <authorList>
            <person name="Chiriac C."/>
            <person name="Salcher M."/>
            <person name="Ghai R."/>
            <person name="Kavagutti S V."/>
        </authorList>
    </citation>
    <scope>NUCLEOTIDE SEQUENCE</scope>
</reference>
<proteinExistence type="predicted"/>
<evidence type="ECO:0000313" key="1">
    <source>
        <dbReference type="EMBL" id="CAB4139004.1"/>
    </source>
</evidence>
<gene>
    <name evidence="1" type="ORF">UFOVP348_31</name>
</gene>
<protein>
    <submittedName>
        <fullName evidence="1">SaV-like</fullName>
    </submittedName>
</protein>
<dbReference type="EMBL" id="LR796364">
    <property type="protein sequence ID" value="CAB4139004.1"/>
    <property type="molecule type" value="Genomic_DNA"/>
</dbReference>
<accession>A0A6J5LWK4</accession>